<comment type="caution">
    <text evidence="2">The sequence shown here is derived from an EMBL/GenBank/DDBJ whole genome shotgun (WGS) entry which is preliminary data.</text>
</comment>
<organism evidence="2 3">
    <name type="scientific">Ktedonobacter robiniae</name>
    <dbReference type="NCBI Taxonomy" id="2778365"/>
    <lineage>
        <taxon>Bacteria</taxon>
        <taxon>Bacillati</taxon>
        <taxon>Chloroflexota</taxon>
        <taxon>Ktedonobacteria</taxon>
        <taxon>Ktedonobacterales</taxon>
        <taxon>Ktedonobacteraceae</taxon>
        <taxon>Ktedonobacter</taxon>
    </lineage>
</organism>
<name>A0ABQ3UY61_9CHLR</name>
<keyword evidence="3" id="KW-1185">Reference proteome</keyword>
<feature type="transmembrane region" description="Helical" evidence="1">
    <location>
        <begin position="24"/>
        <end position="45"/>
    </location>
</feature>
<keyword evidence="1" id="KW-0472">Membrane</keyword>
<dbReference type="Proteomes" id="UP000654345">
    <property type="component" value="Unassembled WGS sequence"/>
</dbReference>
<keyword evidence="1" id="KW-0812">Transmembrane</keyword>
<protein>
    <recommendedName>
        <fullName evidence="4">PrgI family protein</fullName>
    </recommendedName>
</protein>
<evidence type="ECO:0000313" key="3">
    <source>
        <dbReference type="Proteomes" id="UP000654345"/>
    </source>
</evidence>
<accession>A0ABQ3UY61</accession>
<feature type="transmembrane region" description="Helical" evidence="1">
    <location>
        <begin position="51"/>
        <end position="74"/>
    </location>
</feature>
<gene>
    <name evidence="2" type="ORF">KSB_57800</name>
</gene>
<dbReference type="EMBL" id="BNJG01000002">
    <property type="protein sequence ID" value="GHO57305.1"/>
    <property type="molecule type" value="Genomic_DNA"/>
</dbReference>
<evidence type="ECO:0000256" key="1">
    <source>
        <dbReference type="SAM" id="Phobius"/>
    </source>
</evidence>
<keyword evidence="1" id="KW-1133">Transmembrane helix</keyword>
<evidence type="ECO:0000313" key="2">
    <source>
        <dbReference type="EMBL" id="GHO57305.1"/>
    </source>
</evidence>
<sequence>MQTTNWYAYLLGEARVYSDKRKHFLYGFCFALGCSIVIGLIAYLIFHDVARFLTCIFSGLMWGLVYPSLTWLLIPSPHYVIGSKGLIYFSGQYILYTPWENIGRVEGQHDKTPPSIWLKQVLMPMTVEEAVYKQQAAIVGAPSPNKPIEITDPKDTRMQIALPSSPSWQKTALGQDILRYAPHLA</sequence>
<reference evidence="2 3" key="1">
    <citation type="journal article" date="2021" name="Int. J. Syst. Evol. Microbiol.">
        <title>Reticulibacter mediterranei gen. nov., sp. nov., within the new family Reticulibacteraceae fam. nov., and Ktedonospora formicarum gen. nov., sp. nov., Ktedonobacter robiniae sp. nov., Dictyobacter formicarum sp. nov. and Dictyobacter arantiisoli sp. nov., belonging to the class Ktedonobacteria.</title>
        <authorList>
            <person name="Yabe S."/>
            <person name="Zheng Y."/>
            <person name="Wang C.M."/>
            <person name="Sakai Y."/>
            <person name="Abe K."/>
            <person name="Yokota A."/>
            <person name="Donadio S."/>
            <person name="Cavaletti L."/>
            <person name="Monciardini P."/>
        </authorList>
    </citation>
    <scope>NUCLEOTIDE SEQUENCE [LARGE SCALE GENOMIC DNA]</scope>
    <source>
        <strain evidence="2 3">SOSP1-30</strain>
    </source>
</reference>
<proteinExistence type="predicted"/>
<dbReference type="RefSeq" id="WP_201373723.1">
    <property type="nucleotide sequence ID" value="NZ_BNJG01000002.1"/>
</dbReference>
<evidence type="ECO:0008006" key="4">
    <source>
        <dbReference type="Google" id="ProtNLM"/>
    </source>
</evidence>